<dbReference type="PROSITE" id="PS51257">
    <property type="entry name" value="PROKAR_LIPOPROTEIN"/>
    <property type="match status" value="1"/>
</dbReference>
<accession>A0A6J4TSY2</accession>
<sequence>MHVRAMAWKVAAAGGLLLTASACDLLGSSKKTEEKTEVAEKEEVSEEGKRLCASNATYARLKESAFDEAKRVRERDTERLDALADASIVRMERPVLESRDEALGLTVCSGRMVLELPPGAGRAFGGRQRLAADITYSAQAAADGSGTVYKIDGGEPIVYRLASFDPFRGETRTAAITPEGLDATDAEPEIVADTPEPEVSVPSPAPPVAMPQPRVTREPEVETPDPAIERARRRAQAERTVRAAAVAREEKARAAERRARDERVAEARRTERGEAVAERRPTRTARAEARSSARPSFPCRYARSRVEKMICGSDELAAQDRRMAAVYYRASDRSDPETRRRLSASRLRFLAYRDRCGNEACVANAYSDRIDEINDLASE</sequence>
<organism evidence="4">
    <name type="scientific">uncultured Sphingomonadaceae bacterium</name>
    <dbReference type="NCBI Taxonomy" id="169976"/>
    <lineage>
        <taxon>Bacteria</taxon>
        <taxon>Pseudomonadati</taxon>
        <taxon>Pseudomonadota</taxon>
        <taxon>Alphaproteobacteria</taxon>
        <taxon>Sphingomonadales</taxon>
        <taxon>Sphingomonadaceae</taxon>
        <taxon>environmental samples</taxon>
    </lineage>
</organism>
<feature type="region of interest" description="Disordered" evidence="1">
    <location>
        <begin position="194"/>
        <end position="223"/>
    </location>
</feature>
<evidence type="ECO:0000313" key="4">
    <source>
        <dbReference type="EMBL" id="CAA9530086.1"/>
    </source>
</evidence>
<dbReference type="InterPro" id="IPR009739">
    <property type="entry name" value="LprI-like_N"/>
</dbReference>
<reference evidence="4" key="1">
    <citation type="submission" date="2020-02" db="EMBL/GenBank/DDBJ databases">
        <authorList>
            <person name="Meier V. D."/>
        </authorList>
    </citation>
    <scope>NUCLEOTIDE SEQUENCE</scope>
    <source>
        <strain evidence="4">AVDCRST_MAG91</strain>
    </source>
</reference>
<dbReference type="EMBL" id="CADCVX010000508">
    <property type="protein sequence ID" value="CAA9530086.1"/>
    <property type="molecule type" value="Genomic_DNA"/>
</dbReference>
<keyword evidence="2" id="KW-0732">Signal</keyword>
<dbReference type="Pfam" id="PF07007">
    <property type="entry name" value="LprI"/>
    <property type="match status" value="1"/>
</dbReference>
<gene>
    <name evidence="4" type="ORF">AVDCRST_MAG91-2878</name>
</gene>
<evidence type="ECO:0000256" key="2">
    <source>
        <dbReference type="SAM" id="SignalP"/>
    </source>
</evidence>
<protein>
    <recommendedName>
        <fullName evidence="3">Lysozyme inhibitor LprI-like N-terminal domain-containing protein</fullName>
    </recommendedName>
</protein>
<evidence type="ECO:0000256" key="1">
    <source>
        <dbReference type="SAM" id="MobiDB-lite"/>
    </source>
</evidence>
<name>A0A6J4TSY2_9SPHN</name>
<dbReference type="AlphaFoldDB" id="A0A6J4TSY2"/>
<evidence type="ECO:0000259" key="3">
    <source>
        <dbReference type="Pfam" id="PF07007"/>
    </source>
</evidence>
<feature type="signal peptide" evidence="2">
    <location>
        <begin position="1"/>
        <end position="22"/>
    </location>
</feature>
<feature type="compositionally biased region" description="Basic and acidic residues" evidence="1">
    <location>
        <begin position="251"/>
        <end position="291"/>
    </location>
</feature>
<feature type="chain" id="PRO_5027057782" description="Lysozyme inhibitor LprI-like N-terminal domain-containing protein" evidence="2">
    <location>
        <begin position="23"/>
        <end position="379"/>
    </location>
</feature>
<proteinExistence type="predicted"/>
<feature type="domain" description="Lysozyme inhibitor LprI-like N-terminal" evidence="3">
    <location>
        <begin position="303"/>
        <end position="370"/>
    </location>
</feature>
<feature type="region of interest" description="Disordered" evidence="1">
    <location>
        <begin position="251"/>
        <end position="293"/>
    </location>
</feature>